<dbReference type="InterPro" id="IPR045054">
    <property type="entry name" value="P4HA-like"/>
</dbReference>
<feature type="non-terminal residue" evidence="8">
    <location>
        <position position="1"/>
    </location>
</feature>
<feature type="domain" description="Prolyl 4-hydroxylase alpha subunit" evidence="7">
    <location>
        <begin position="390"/>
        <end position="633"/>
    </location>
</feature>
<dbReference type="Proteomes" id="UP000626109">
    <property type="component" value="Unassembled WGS sequence"/>
</dbReference>
<protein>
    <recommendedName>
        <fullName evidence="7">Prolyl 4-hydroxylase alpha subunit domain-containing protein</fullName>
    </recommendedName>
</protein>
<keyword evidence="2" id="KW-0479">Metal-binding</keyword>
<dbReference type="GO" id="GO:0005783">
    <property type="term" value="C:endoplasmic reticulum"/>
    <property type="evidence" value="ECO:0007669"/>
    <property type="project" value="TreeGrafter"/>
</dbReference>
<keyword evidence="4" id="KW-0560">Oxidoreductase</keyword>
<evidence type="ECO:0000256" key="6">
    <source>
        <dbReference type="SAM" id="Phobius"/>
    </source>
</evidence>
<evidence type="ECO:0000256" key="4">
    <source>
        <dbReference type="ARBA" id="ARBA00023002"/>
    </source>
</evidence>
<dbReference type="GO" id="GO:0004656">
    <property type="term" value="F:procollagen-proline 4-dioxygenase activity"/>
    <property type="evidence" value="ECO:0007669"/>
    <property type="project" value="TreeGrafter"/>
</dbReference>
<feature type="non-terminal residue" evidence="8">
    <location>
        <position position="753"/>
    </location>
</feature>
<evidence type="ECO:0000256" key="1">
    <source>
        <dbReference type="ARBA" id="ARBA00001961"/>
    </source>
</evidence>
<evidence type="ECO:0000313" key="8">
    <source>
        <dbReference type="EMBL" id="CAE8668646.1"/>
    </source>
</evidence>
<gene>
    <name evidence="8" type="ORF">PGLA2088_LOCUS16978</name>
</gene>
<keyword evidence="6" id="KW-0472">Membrane</keyword>
<accession>A0A813JAR2</accession>
<organism evidence="8 9">
    <name type="scientific">Polarella glacialis</name>
    <name type="common">Dinoflagellate</name>
    <dbReference type="NCBI Taxonomy" id="89957"/>
    <lineage>
        <taxon>Eukaryota</taxon>
        <taxon>Sar</taxon>
        <taxon>Alveolata</taxon>
        <taxon>Dinophyceae</taxon>
        <taxon>Suessiales</taxon>
        <taxon>Suessiaceae</taxon>
        <taxon>Polarella</taxon>
    </lineage>
</organism>
<sequence length="753" mass="83439">ANENGIINLMDPSRNSEVAEEVDGNTYTMSYGKFTGRKYQVFCNDFAAPPSVLGSYAELFSFNYAVHDNDTFLLWSGFLHLATKAMSYAFVGYLIHHVAWNSAVGGDHRKSLIITYALMALVYLVDVMFCFDRLDTGVLVSKGEQEMLSVADLGQSETTDVELLSGPRPVFMDSWLALSAACDAIGLHYVGAMCNNLGFQGARFLLDGNVSNKNFVGTRKFHVQRWNTKIERIAMDLLSSVVIALVMVMFRRTNFIGINERSLLSDVILFNILAILPVADLIVKFSTTKYMYDYSLTLDTRRNHLAKYFYYTQMATTVLLVAVYFVMIADLYLSVVFGDAPPGLEGCQPLGPYSWLVSGRRGLNFTALPDKARAFVCYDGRAHRTGPRDSAVLVVEDFLQPAEVEHLQKLVLLHARRSGQPGYRFAYVENRRRHWWPFGHVADDALVAALEERIAALVQLPASDGETPLQLVEEVAIDSGFVKQRPPIFHHDKNGNAARFASVLIYLNAVEAGGETLFPALPVPSRRFQSEEQRNLSATFRELAESDRLTVPEHSELHRRLAALCPSPSAKNLPGSCRSNCGSESLALQPFPGRAVIFWQESVEGRDILYDLFHAGCPVRGSSFKLAVQKFKEMQPCSESPCDVMSSPAARRRMRFSTSTVLLSTLAVTALAWTLLASCFVPASISGASLSQGRRSPSVLRHARGGGPLTLSEENVESVLQDARYNHIPQCFGYVEESTASGITGKVDLFELE</sequence>
<dbReference type="InterPro" id="IPR006620">
    <property type="entry name" value="Pro_4_hyd_alph"/>
</dbReference>
<dbReference type="GO" id="GO:0005506">
    <property type="term" value="F:iron ion binding"/>
    <property type="evidence" value="ECO:0007669"/>
    <property type="project" value="InterPro"/>
</dbReference>
<dbReference type="Gene3D" id="2.60.120.620">
    <property type="entry name" value="q2cbj1_9rhob like domain"/>
    <property type="match status" value="1"/>
</dbReference>
<evidence type="ECO:0000256" key="5">
    <source>
        <dbReference type="ARBA" id="ARBA00023004"/>
    </source>
</evidence>
<feature type="transmembrane region" description="Helical" evidence="6">
    <location>
        <begin position="263"/>
        <end position="287"/>
    </location>
</feature>
<comment type="caution">
    <text evidence="8">The sequence shown here is derived from an EMBL/GenBank/DDBJ whole genome shotgun (WGS) entry which is preliminary data.</text>
</comment>
<dbReference type="SMART" id="SM00702">
    <property type="entry name" value="P4Hc"/>
    <property type="match status" value="1"/>
</dbReference>
<feature type="transmembrane region" description="Helical" evidence="6">
    <location>
        <begin position="308"/>
        <end position="327"/>
    </location>
</feature>
<name>A0A813JAR2_POLGL</name>
<dbReference type="PANTHER" id="PTHR10869">
    <property type="entry name" value="PROLYL 4-HYDROXYLASE ALPHA SUBUNIT"/>
    <property type="match status" value="1"/>
</dbReference>
<evidence type="ECO:0000313" key="9">
    <source>
        <dbReference type="Proteomes" id="UP000626109"/>
    </source>
</evidence>
<evidence type="ECO:0000256" key="3">
    <source>
        <dbReference type="ARBA" id="ARBA00022964"/>
    </source>
</evidence>
<dbReference type="EMBL" id="CAJNNW010021938">
    <property type="protein sequence ID" value="CAE8668646.1"/>
    <property type="molecule type" value="Genomic_DNA"/>
</dbReference>
<keyword evidence="3" id="KW-0223">Dioxygenase</keyword>
<reference evidence="8" key="1">
    <citation type="submission" date="2021-02" db="EMBL/GenBank/DDBJ databases">
        <authorList>
            <person name="Dougan E. K."/>
            <person name="Rhodes N."/>
            <person name="Thang M."/>
            <person name="Chan C."/>
        </authorList>
    </citation>
    <scope>NUCLEOTIDE SEQUENCE</scope>
</reference>
<keyword evidence="6" id="KW-1133">Transmembrane helix</keyword>
<dbReference type="PANTHER" id="PTHR10869:SF246">
    <property type="entry name" value="TRANSMEMBRANE PROLYL 4-HYDROXYLASE"/>
    <property type="match status" value="1"/>
</dbReference>
<keyword evidence="6" id="KW-0812">Transmembrane</keyword>
<proteinExistence type="predicted"/>
<comment type="cofactor">
    <cofactor evidence="1">
        <name>L-ascorbate</name>
        <dbReference type="ChEBI" id="CHEBI:38290"/>
    </cofactor>
</comment>
<feature type="transmembrane region" description="Helical" evidence="6">
    <location>
        <begin position="233"/>
        <end position="251"/>
    </location>
</feature>
<feature type="transmembrane region" description="Helical" evidence="6">
    <location>
        <begin position="113"/>
        <end position="131"/>
    </location>
</feature>
<evidence type="ECO:0000259" key="7">
    <source>
        <dbReference type="SMART" id="SM00702"/>
    </source>
</evidence>
<dbReference type="GO" id="GO:0031418">
    <property type="term" value="F:L-ascorbic acid binding"/>
    <property type="evidence" value="ECO:0007669"/>
    <property type="project" value="InterPro"/>
</dbReference>
<dbReference type="AlphaFoldDB" id="A0A813JAR2"/>
<feature type="transmembrane region" description="Helical" evidence="6">
    <location>
        <begin position="72"/>
        <end position="93"/>
    </location>
</feature>
<keyword evidence="5" id="KW-0408">Iron</keyword>
<evidence type="ECO:0000256" key="2">
    <source>
        <dbReference type="ARBA" id="ARBA00022723"/>
    </source>
</evidence>